<reference evidence="1 2" key="1">
    <citation type="submission" date="2021-01" db="EMBL/GenBank/DDBJ databases">
        <title>FDA dAtabase for Regulatory Grade micrObial Sequences (FDA-ARGOS): Supporting development and validation of Infectious Disease Dx tests.</title>
        <authorList>
            <person name="Sproer C."/>
            <person name="Gronow S."/>
            <person name="Severitt S."/>
            <person name="Schroder I."/>
            <person name="Tallon L."/>
            <person name="Sadzewicz L."/>
            <person name="Zhao X."/>
            <person name="Boylan J."/>
            <person name="Ott S."/>
            <person name="Bowen H."/>
            <person name="Vavikolanu K."/>
            <person name="Mehta A."/>
            <person name="Aluvathingal J."/>
            <person name="Nadendla S."/>
            <person name="Lowell S."/>
            <person name="Myers T."/>
            <person name="Yan Y."/>
            <person name="Sichtig H."/>
        </authorList>
    </citation>
    <scope>NUCLEOTIDE SEQUENCE [LARGE SCALE GENOMIC DNA]</scope>
    <source>
        <strain evidence="1 2">FDAARGOS_1131</strain>
    </source>
</reference>
<accession>A0A9Q6Z5V6</accession>
<dbReference type="RefSeq" id="WP_002986309.1">
    <property type="nucleotide sequence ID" value="NZ_CP068108.1"/>
</dbReference>
<evidence type="ECO:0000313" key="1">
    <source>
        <dbReference type="EMBL" id="QQT98931.1"/>
    </source>
</evidence>
<name>A0A9Q6Z5V6_MYROD</name>
<evidence type="ECO:0000313" key="2">
    <source>
        <dbReference type="Proteomes" id="UP000596202"/>
    </source>
</evidence>
<dbReference type="AlphaFoldDB" id="A0A9Q6Z5V6"/>
<gene>
    <name evidence="1" type="ORF">I6I88_11975</name>
</gene>
<dbReference type="OrthoDB" id="9813321at2"/>
<dbReference type="EMBL" id="CP068108">
    <property type="protein sequence ID" value="QQT98931.1"/>
    <property type="molecule type" value="Genomic_DNA"/>
</dbReference>
<sequence length="68" mass="8081">MRGIVERKIFQASCEKCRALFEDDGHNCYDSLDEIKHELEQNGWVIDPKIECPDCFNKYYQKNKTSHL</sequence>
<proteinExistence type="predicted"/>
<dbReference type="GeneID" id="93528381"/>
<organism evidence="1 2">
    <name type="scientific">Myroides odoratus</name>
    <name type="common">Flavobacterium odoratum</name>
    <dbReference type="NCBI Taxonomy" id="256"/>
    <lineage>
        <taxon>Bacteria</taxon>
        <taxon>Pseudomonadati</taxon>
        <taxon>Bacteroidota</taxon>
        <taxon>Flavobacteriia</taxon>
        <taxon>Flavobacteriales</taxon>
        <taxon>Flavobacteriaceae</taxon>
        <taxon>Myroides</taxon>
    </lineage>
</organism>
<protein>
    <submittedName>
        <fullName evidence="1">Uncharacterized protein</fullName>
    </submittedName>
</protein>
<dbReference type="Proteomes" id="UP000596202">
    <property type="component" value="Chromosome"/>
</dbReference>